<dbReference type="AlphaFoldDB" id="A0A1F6UU87"/>
<sequence length="99" mass="11059">MHNHNSSDNKNGGHKGMLWMMIPCLLLLGVLFLDGGKLSGGGYLWPILVGVFVIAHIWMMFRGHRKHGDTNSDEKHEINGEESKDNKNNKNHSGHGCCH</sequence>
<evidence type="ECO:0000256" key="1">
    <source>
        <dbReference type="SAM" id="MobiDB-lite"/>
    </source>
</evidence>
<organism evidence="3 4">
    <name type="scientific">Candidatus Nomurabacteria bacterium RIFCSPHIGHO2_01_FULL_38_19</name>
    <dbReference type="NCBI Taxonomy" id="1801732"/>
    <lineage>
        <taxon>Bacteria</taxon>
        <taxon>Candidatus Nomuraibacteriota</taxon>
    </lineage>
</organism>
<evidence type="ECO:0000313" key="4">
    <source>
        <dbReference type="Proteomes" id="UP000177869"/>
    </source>
</evidence>
<feature type="region of interest" description="Disordered" evidence="1">
    <location>
        <begin position="65"/>
        <end position="99"/>
    </location>
</feature>
<evidence type="ECO:0000256" key="2">
    <source>
        <dbReference type="SAM" id="Phobius"/>
    </source>
</evidence>
<feature type="transmembrane region" description="Helical" evidence="2">
    <location>
        <begin position="42"/>
        <end position="61"/>
    </location>
</feature>
<keyword evidence="2" id="KW-1133">Transmembrane helix</keyword>
<reference evidence="3 4" key="1">
    <citation type="journal article" date="2016" name="Nat. Commun.">
        <title>Thousands of microbial genomes shed light on interconnected biogeochemical processes in an aquifer system.</title>
        <authorList>
            <person name="Anantharaman K."/>
            <person name="Brown C.T."/>
            <person name="Hug L.A."/>
            <person name="Sharon I."/>
            <person name="Castelle C.J."/>
            <person name="Probst A.J."/>
            <person name="Thomas B.C."/>
            <person name="Singh A."/>
            <person name="Wilkins M.J."/>
            <person name="Karaoz U."/>
            <person name="Brodie E.L."/>
            <person name="Williams K.H."/>
            <person name="Hubbard S.S."/>
            <person name="Banfield J.F."/>
        </authorList>
    </citation>
    <scope>NUCLEOTIDE SEQUENCE [LARGE SCALE GENOMIC DNA]</scope>
</reference>
<feature type="compositionally biased region" description="Basic and acidic residues" evidence="1">
    <location>
        <begin position="68"/>
        <end position="88"/>
    </location>
</feature>
<protein>
    <submittedName>
        <fullName evidence="3">Uncharacterized protein</fullName>
    </submittedName>
</protein>
<dbReference type="EMBL" id="MFTI01000010">
    <property type="protein sequence ID" value="OGI60950.1"/>
    <property type="molecule type" value="Genomic_DNA"/>
</dbReference>
<proteinExistence type="predicted"/>
<feature type="compositionally biased region" description="Basic residues" evidence="1">
    <location>
        <begin position="89"/>
        <end position="99"/>
    </location>
</feature>
<feature type="transmembrane region" description="Helical" evidence="2">
    <location>
        <begin position="16"/>
        <end position="36"/>
    </location>
</feature>
<dbReference type="Proteomes" id="UP000177869">
    <property type="component" value="Unassembled WGS sequence"/>
</dbReference>
<keyword evidence="2" id="KW-0812">Transmembrane</keyword>
<comment type="caution">
    <text evidence="3">The sequence shown here is derived from an EMBL/GenBank/DDBJ whole genome shotgun (WGS) entry which is preliminary data.</text>
</comment>
<keyword evidence="2" id="KW-0472">Membrane</keyword>
<name>A0A1F6UU87_9BACT</name>
<evidence type="ECO:0000313" key="3">
    <source>
        <dbReference type="EMBL" id="OGI60950.1"/>
    </source>
</evidence>
<accession>A0A1F6UU87</accession>
<gene>
    <name evidence="3" type="ORF">A2814_02590</name>
</gene>
<dbReference type="STRING" id="1801732.A2814_02590"/>